<protein>
    <recommendedName>
        <fullName evidence="8">Sensor-like histidine kinase SenX3</fullName>
        <ecNumber evidence="3">2.7.13.3</ecNumber>
    </recommendedName>
</protein>
<keyword evidence="6 10" id="KW-0418">Kinase</keyword>
<keyword evidence="11" id="KW-1185">Reference proteome</keyword>
<keyword evidence="7" id="KW-0902">Two-component regulatory system</keyword>
<gene>
    <name evidence="10" type="ORF">J2X98_004189</name>
</gene>
<dbReference type="SMART" id="SM00387">
    <property type="entry name" value="HATPase_c"/>
    <property type="match status" value="1"/>
</dbReference>
<organism evidence="10 11">
    <name type="scientific">Pseudarthrobacter enclensis</name>
    <dbReference type="NCBI Taxonomy" id="993070"/>
    <lineage>
        <taxon>Bacteria</taxon>
        <taxon>Bacillati</taxon>
        <taxon>Actinomycetota</taxon>
        <taxon>Actinomycetes</taxon>
        <taxon>Micrococcales</taxon>
        <taxon>Micrococcaceae</taxon>
        <taxon>Pseudarthrobacter</taxon>
    </lineage>
</organism>
<dbReference type="Gene3D" id="3.30.450.40">
    <property type="match status" value="1"/>
</dbReference>
<dbReference type="RefSeq" id="WP_307311973.1">
    <property type="nucleotide sequence ID" value="NZ_JAUSRE010000031.1"/>
</dbReference>
<dbReference type="Gene3D" id="1.10.287.130">
    <property type="match status" value="1"/>
</dbReference>
<dbReference type="InterPro" id="IPR036890">
    <property type="entry name" value="HATPase_C_sf"/>
</dbReference>
<comment type="subcellular location">
    <subcellularLocation>
        <location evidence="2">Cell membrane</location>
    </subcellularLocation>
</comment>
<sequence>MARISTGMTVRPEAGRRDGFLREYGLLPEDRLAYPVGTSQEPLQCLVELAAKLCSVPYGVVNVVTSDQQRQIAAAGLDPGICAREDSMCAKVFLSGSSTVVEDASKDPRFASNPFVTGDLASVRFYASVPLETSSGFVLGSLCVFSDAPASPSAEQIGMLEILARQVVELLELQRRTLQLNKALDEVRGSNAKLADFAGRVSHDLRSPLTAILGYAEMSEDDPEVGPDHPATRYLQLVDSVARRMLAMLEDVLSYSRVGGGLRPQQTSLRETAAEVAADLRINFGPGAVLDCEHLQLYADPGQLRTLLQNLLVNALNYRSPEREPAIRISGICTDQGATVFVADNGKGIAPEDRLRALDPLVRLHREGDGKGSGLGLAICRRIAQAHGGELKLTETPGGGTTAVITFPGV</sequence>
<dbReference type="SUPFAM" id="SSF47384">
    <property type="entry name" value="Homodimeric domain of signal transducing histidine kinase"/>
    <property type="match status" value="1"/>
</dbReference>
<keyword evidence="4" id="KW-0597">Phosphoprotein</keyword>
<dbReference type="PROSITE" id="PS50109">
    <property type="entry name" value="HIS_KIN"/>
    <property type="match status" value="1"/>
</dbReference>
<comment type="caution">
    <text evidence="10">The sequence shown here is derived from an EMBL/GenBank/DDBJ whole genome shotgun (WGS) entry which is preliminary data.</text>
</comment>
<dbReference type="InterPro" id="IPR003661">
    <property type="entry name" value="HisK_dim/P_dom"/>
</dbReference>
<dbReference type="EMBL" id="JAUSRE010000031">
    <property type="protein sequence ID" value="MDP9890575.1"/>
    <property type="molecule type" value="Genomic_DNA"/>
</dbReference>
<proteinExistence type="predicted"/>
<dbReference type="Pfam" id="PF01590">
    <property type="entry name" value="GAF"/>
    <property type="match status" value="1"/>
</dbReference>
<evidence type="ECO:0000256" key="8">
    <source>
        <dbReference type="ARBA" id="ARBA00039401"/>
    </source>
</evidence>
<dbReference type="SUPFAM" id="SSF55874">
    <property type="entry name" value="ATPase domain of HSP90 chaperone/DNA topoisomerase II/histidine kinase"/>
    <property type="match status" value="1"/>
</dbReference>
<evidence type="ECO:0000256" key="7">
    <source>
        <dbReference type="ARBA" id="ARBA00023012"/>
    </source>
</evidence>
<dbReference type="CDD" id="cd00075">
    <property type="entry name" value="HATPase"/>
    <property type="match status" value="1"/>
</dbReference>
<dbReference type="InterPro" id="IPR036097">
    <property type="entry name" value="HisK_dim/P_sf"/>
</dbReference>
<dbReference type="PRINTS" id="PR00344">
    <property type="entry name" value="BCTRLSENSOR"/>
</dbReference>
<dbReference type="Pfam" id="PF00512">
    <property type="entry name" value="HisKA"/>
    <property type="match status" value="1"/>
</dbReference>
<dbReference type="Proteomes" id="UP001226577">
    <property type="component" value="Unassembled WGS sequence"/>
</dbReference>
<evidence type="ECO:0000313" key="11">
    <source>
        <dbReference type="Proteomes" id="UP001226577"/>
    </source>
</evidence>
<dbReference type="InterPro" id="IPR003018">
    <property type="entry name" value="GAF"/>
</dbReference>
<reference evidence="10 11" key="1">
    <citation type="submission" date="2023-07" db="EMBL/GenBank/DDBJ databases">
        <title>Sorghum-associated microbial communities from plants grown in Nebraska, USA.</title>
        <authorList>
            <person name="Schachtman D."/>
        </authorList>
    </citation>
    <scope>NUCLEOTIDE SEQUENCE [LARGE SCALE GENOMIC DNA]</scope>
    <source>
        <strain evidence="10 11">CC222</strain>
    </source>
</reference>
<dbReference type="PANTHER" id="PTHR42878">
    <property type="entry name" value="TWO-COMPONENT HISTIDINE KINASE"/>
    <property type="match status" value="1"/>
</dbReference>
<dbReference type="SMART" id="SM00065">
    <property type="entry name" value="GAF"/>
    <property type="match status" value="1"/>
</dbReference>
<evidence type="ECO:0000256" key="5">
    <source>
        <dbReference type="ARBA" id="ARBA00022679"/>
    </source>
</evidence>
<evidence type="ECO:0000256" key="4">
    <source>
        <dbReference type="ARBA" id="ARBA00022553"/>
    </source>
</evidence>
<dbReference type="InterPro" id="IPR050351">
    <property type="entry name" value="BphY/WalK/GraS-like"/>
</dbReference>
<accession>A0ABT9S0R8</accession>
<evidence type="ECO:0000259" key="9">
    <source>
        <dbReference type="PROSITE" id="PS50109"/>
    </source>
</evidence>
<dbReference type="SUPFAM" id="SSF55781">
    <property type="entry name" value="GAF domain-like"/>
    <property type="match status" value="1"/>
</dbReference>
<dbReference type="GO" id="GO:0016301">
    <property type="term" value="F:kinase activity"/>
    <property type="evidence" value="ECO:0007669"/>
    <property type="project" value="UniProtKB-KW"/>
</dbReference>
<dbReference type="CDD" id="cd00082">
    <property type="entry name" value="HisKA"/>
    <property type="match status" value="1"/>
</dbReference>
<evidence type="ECO:0000313" key="10">
    <source>
        <dbReference type="EMBL" id="MDP9890575.1"/>
    </source>
</evidence>
<evidence type="ECO:0000256" key="6">
    <source>
        <dbReference type="ARBA" id="ARBA00022777"/>
    </source>
</evidence>
<name>A0ABT9S0R8_9MICC</name>
<dbReference type="InterPro" id="IPR004358">
    <property type="entry name" value="Sig_transdc_His_kin-like_C"/>
</dbReference>
<dbReference type="PANTHER" id="PTHR42878:SF15">
    <property type="entry name" value="BACTERIOPHYTOCHROME"/>
    <property type="match status" value="1"/>
</dbReference>
<dbReference type="EC" id="2.7.13.3" evidence="3"/>
<dbReference type="Gene3D" id="3.30.565.10">
    <property type="entry name" value="Histidine kinase-like ATPase, C-terminal domain"/>
    <property type="match status" value="1"/>
</dbReference>
<evidence type="ECO:0000256" key="3">
    <source>
        <dbReference type="ARBA" id="ARBA00012438"/>
    </source>
</evidence>
<dbReference type="InterPro" id="IPR029016">
    <property type="entry name" value="GAF-like_dom_sf"/>
</dbReference>
<comment type="catalytic activity">
    <reaction evidence="1">
        <text>ATP + protein L-histidine = ADP + protein N-phospho-L-histidine.</text>
        <dbReference type="EC" id="2.7.13.3"/>
    </reaction>
</comment>
<dbReference type="SMART" id="SM00388">
    <property type="entry name" value="HisKA"/>
    <property type="match status" value="1"/>
</dbReference>
<evidence type="ECO:0000256" key="1">
    <source>
        <dbReference type="ARBA" id="ARBA00000085"/>
    </source>
</evidence>
<keyword evidence="5" id="KW-0808">Transferase</keyword>
<dbReference type="InterPro" id="IPR003594">
    <property type="entry name" value="HATPase_dom"/>
</dbReference>
<dbReference type="InterPro" id="IPR005467">
    <property type="entry name" value="His_kinase_dom"/>
</dbReference>
<dbReference type="Pfam" id="PF02518">
    <property type="entry name" value="HATPase_c"/>
    <property type="match status" value="1"/>
</dbReference>
<evidence type="ECO:0000256" key="2">
    <source>
        <dbReference type="ARBA" id="ARBA00004236"/>
    </source>
</evidence>
<feature type="domain" description="Histidine kinase" evidence="9">
    <location>
        <begin position="200"/>
        <end position="410"/>
    </location>
</feature>